<feature type="chain" id="PRO_5003591848" evidence="2">
    <location>
        <begin position="33"/>
        <end position="197"/>
    </location>
</feature>
<dbReference type="AlphaFoldDB" id="H4GIF6"/>
<dbReference type="SUPFAM" id="SSF54106">
    <property type="entry name" value="LysM domain"/>
    <property type="match status" value="1"/>
</dbReference>
<feature type="region of interest" description="Disordered" evidence="1">
    <location>
        <begin position="83"/>
        <end position="122"/>
    </location>
</feature>
<feature type="domain" description="LysM" evidence="3">
    <location>
        <begin position="34"/>
        <end position="81"/>
    </location>
</feature>
<evidence type="ECO:0000256" key="1">
    <source>
        <dbReference type="SAM" id="MobiDB-lite"/>
    </source>
</evidence>
<dbReference type="PATRIC" id="fig|1144300.3.peg.353"/>
<sequence length="197" mass="21057">MFKFKKKFLIQLTTTLGALALGVTAAVTVANADTTYTVKSGDTLNSISQQYVGDKSLVSSIVKANNISDQNVIYVGEQLTIPTDSSDNASTNTDSSTTSDNSSNTDSNSSTTTDSSSYTSSVSGSEAEAKEWIAQKESSGSYTASNGNYYGRYQLSLSYLNGDLSASNQEKVADQYVASRYGSWTAAKAFWEANGWY</sequence>
<protein>
    <submittedName>
        <fullName evidence="4">Extracellular surface protein</fullName>
    </submittedName>
</protein>
<comment type="caution">
    <text evidence="4">The sequence shown here is derived from an EMBL/GenBank/DDBJ whole genome shotgun (WGS) entry which is preliminary data.</text>
</comment>
<feature type="signal peptide" evidence="2">
    <location>
        <begin position="1"/>
        <end position="32"/>
    </location>
</feature>
<evidence type="ECO:0000313" key="4">
    <source>
        <dbReference type="EMBL" id="EHS87305.1"/>
    </source>
</evidence>
<reference evidence="4 5" key="1">
    <citation type="journal article" date="2013" name="Genome Announc.">
        <title>Genome Sequence of Lactobacillus gastricus PS3, a Strain Isolated from Human Milk.</title>
        <authorList>
            <person name="Martin V."/>
            <person name="Cardenas N."/>
            <person name="Jimenez E."/>
            <person name="Maldonado A."/>
            <person name="Rodriguez J.M."/>
            <person name="Fernandez L."/>
        </authorList>
    </citation>
    <scope>NUCLEOTIDE SEQUENCE [LARGE SCALE GENOMIC DNA]</scope>
    <source>
        <strain evidence="4 5">PS3</strain>
    </source>
</reference>
<keyword evidence="2" id="KW-0732">Signal</keyword>
<dbReference type="Gene3D" id="3.10.350.10">
    <property type="entry name" value="LysM domain"/>
    <property type="match status" value="1"/>
</dbReference>
<dbReference type="EMBL" id="AICN01000015">
    <property type="protein sequence ID" value="EHS87305.1"/>
    <property type="molecule type" value="Genomic_DNA"/>
</dbReference>
<dbReference type="PANTHER" id="PTHR34700:SF4">
    <property type="entry name" value="PHAGE-LIKE ELEMENT PBSX PROTEIN XKDP"/>
    <property type="match status" value="1"/>
</dbReference>
<evidence type="ECO:0000313" key="5">
    <source>
        <dbReference type="Proteomes" id="UP000004567"/>
    </source>
</evidence>
<dbReference type="OrthoDB" id="117366at2"/>
<evidence type="ECO:0000259" key="3">
    <source>
        <dbReference type="PROSITE" id="PS51782"/>
    </source>
</evidence>
<dbReference type="Pfam" id="PF01476">
    <property type="entry name" value="LysM"/>
    <property type="match status" value="1"/>
</dbReference>
<dbReference type="SMART" id="SM00257">
    <property type="entry name" value="LysM"/>
    <property type="match status" value="1"/>
</dbReference>
<evidence type="ECO:0000256" key="2">
    <source>
        <dbReference type="SAM" id="SignalP"/>
    </source>
</evidence>
<dbReference type="PROSITE" id="PS51782">
    <property type="entry name" value="LYSM"/>
    <property type="match status" value="1"/>
</dbReference>
<dbReference type="PANTHER" id="PTHR34700">
    <property type="entry name" value="POTASSIUM BINDING PROTEIN KBP"/>
    <property type="match status" value="1"/>
</dbReference>
<proteinExistence type="predicted"/>
<gene>
    <name evidence="4" type="ORF">PS3_10555</name>
</gene>
<dbReference type="RefSeq" id="WP_007121840.1">
    <property type="nucleotide sequence ID" value="NZ_AICN01000015.1"/>
</dbReference>
<name>H4GIF6_9LACO</name>
<dbReference type="Proteomes" id="UP000004567">
    <property type="component" value="Unassembled WGS sequence"/>
</dbReference>
<dbReference type="InterPro" id="IPR052196">
    <property type="entry name" value="Bact_Kbp"/>
</dbReference>
<dbReference type="InterPro" id="IPR036779">
    <property type="entry name" value="LysM_dom_sf"/>
</dbReference>
<dbReference type="InterPro" id="IPR018392">
    <property type="entry name" value="LysM"/>
</dbReference>
<dbReference type="STRING" id="1144300.PS3_10555"/>
<accession>H4GIF6</accession>
<dbReference type="CDD" id="cd00118">
    <property type="entry name" value="LysM"/>
    <property type="match status" value="1"/>
</dbReference>
<organism evidence="4 5">
    <name type="scientific">Limosilactobacillus gastricus PS3</name>
    <dbReference type="NCBI Taxonomy" id="1144300"/>
    <lineage>
        <taxon>Bacteria</taxon>
        <taxon>Bacillati</taxon>
        <taxon>Bacillota</taxon>
        <taxon>Bacilli</taxon>
        <taxon>Lactobacillales</taxon>
        <taxon>Lactobacillaceae</taxon>
        <taxon>Limosilactobacillus</taxon>
    </lineage>
</organism>